<evidence type="ECO:0000313" key="5">
    <source>
        <dbReference type="Proteomes" id="UP001234581"/>
    </source>
</evidence>
<feature type="compositionally biased region" description="Low complexity" evidence="2">
    <location>
        <begin position="292"/>
        <end position="304"/>
    </location>
</feature>
<dbReference type="PROSITE" id="PS50158">
    <property type="entry name" value="ZF_CCHC"/>
    <property type="match status" value="1"/>
</dbReference>
<dbReference type="SMART" id="SM00343">
    <property type="entry name" value="ZnF_C2HC"/>
    <property type="match status" value="2"/>
</dbReference>
<dbReference type="InterPro" id="IPR036875">
    <property type="entry name" value="Znf_CCHC_sf"/>
</dbReference>
<proteinExistence type="predicted"/>
<dbReference type="Proteomes" id="UP001234581">
    <property type="component" value="Unassembled WGS sequence"/>
</dbReference>
<dbReference type="GO" id="GO:0003676">
    <property type="term" value="F:nucleic acid binding"/>
    <property type="evidence" value="ECO:0007669"/>
    <property type="project" value="InterPro"/>
</dbReference>
<dbReference type="SUPFAM" id="SSF57756">
    <property type="entry name" value="Retrovirus zinc finger-like domains"/>
    <property type="match status" value="1"/>
</dbReference>
<feature type="compositionally biased region" description="Low complexity" evidence="2">
    <location>
        <begin position="338"/>
        <end position="348"/>
    </location>
</feature>
<feature type="domain" description="CCHC-type" evidence="3">
    <location>
        <begin position="262"/>
        <end position="277"/>
    </location>
</feature>
<dbReference type="Gene3D" id="4.10.60.10">
    <property type="entry name" value="Zinc finger, CCHC-type"/>
    <property type="match status" value="1"/>
</dbReference>
<sequence>MNKHMSSQNLTKLPDKESGTQNSQHRPSYANVTSTHSSARTHSPLRDSLKPTAHDNAVHSNVWKAGGSPASCSSLFFDFTSRTENRATLLCHLNTSFPNNCGVRLHSDHSRRIVELFIDDSNVYQKARTSGLAFKDGMRILPSVPLPADSCLVHLRLSNLPFTSRDKLTDGICKALSSFGDVLDYGILRDHDSNLFMGHGYATLNVSDAKQSSSLSHKISWPNSEDWFYATWAEMPLHCLHCHKSGHSLSSCPTHPSRYRPCWSCGQNGHRAAKCPNRQTIVKPINVPPMSPSSSISTAASQSSDVSMLSTDYSPLEAHNDMIISNHITESSNEKPSAKSSKAPASPESIDRMVTSFPMSDEAKEIIRSLRSPSFTTLYFKLQTKGKRFPPSTDPPNSSGSVSSMRLNDSD</sequence>
<evidence type="ECO:0000313" key="4">
    <source>
        <dbReference type="EMBL" id="KAJ8654695.1"/>
    </source>
</evidence>
<feature type="compositionally biased region" description="Polar residues" evidence="2">
    <location>
        <begin position="1"/>
        <end position="11"/>
    </location>
</feature>
<keyword evidence="1" id="KW-0479">Metal-binding</keyword>
<reference evidence="4 5" key="1">
    <citation type="submission" date="2023-03" db="EMBL/GenBank/DDBJ databases">
        <title>Genome sequence of Lichtheimia ornata CBS 291.66.</title>
        <authorList>
            <person name="Mohabir J.T."/>
            <person name="Shea T.P."/>
            <person name="Kurbessoian T."/>
            <person name="Berby B."/>
            <person name="Fontaine J."/>
            <person name="Livny J."/>
            <person name="Gnirke A."/>
            <person name="Stajich J.E."/>
            <person name="Cuomo C.A."/>
        </authorList>
    </citation>
    <scope>NUCLEOTIDE SEQUENCE [LARGE SCALE GENOMIC DNA]</scope>
    <source>
        <strain evidence="4">CBS 291.66</strain>
    </source>
</reference>
<feature type="compositionally biased region" description="Polar residues" evidence="2">
    <location>
        <begin position="395"/>
        <end position="411"/>
    </location>
</feature>
<dbReference type="RefSeq" id="XP_058339609.1">
    <property type="nucleotide sequence ID" value="XM_058489573.1"/>
</dbReference>
<feature type="region of interest" description="Disordered" evidence="2">
    <location>
        <begin position="329"/>
        <end position="349"/>
    </location>
</feature>
<dbReference type="EMBL" id="JARTCD010000057">
    <property type="protein sequence ID" value="KAJ8654695.1"/>
    <property type="molecule type" value="Genomic_DNA"/>
</dbReference>
<comment type="caution">
    <text evidence="4">The sequence shown here is derived from an EMBL/GenBank/DDBJ whole genome shotgun (WGS) entry which is preliminary data.</text>
</comment>
<dbReference type="GO" id="GO:0008270">
    <property type="term" value="F:zinc ion binding"/>
    <property type="evidence" value="ECO:0007669"/>
    <property type="project" value="UniProtKB-KW"/>
</dbReference>
<feature type="region of interest" description="Disordered" evidence="2">
    <location>
        <begin position="385"/>
        <end position="411"/>
    </location>
</feature>
<keyword evidence="1" id="KW-0863">Zinc-finger</keyword>
<gene>
    <name evidence="4" type="ORF">O0I10_009585</name>
</gene>
<protein>
    <recommendedName>
        <fullName evidence="3">CCHC-type domain-containing protein</fullName>
    </recommendedName>
</protein>
<keyword evidence="5" id="KW-1185">Reference proteome</keyword>
<accession>A0AAD7XU95</accession>
<dbReference type="GeneID" id="83216990"/>
<dbReference type="InterPro" id="IPR001878">
    <property type="entry name" value="Znf_CCHC"/>
</dbReference>
<dbReference type="AlphaFoldDB" id="A0AAD7XU95"/>
<feature type="region of interest" description="Disordered" evidence="2">
    <location>
        <begin position="1"/>
        <end position="52"/>
    </location>
</feature>
<feature type="region of interest" description="Disordered" evidence="2">
    <location>
        <begin position="285"/>
        <end position="304"/>
    </location>
</feature>
<evidence type="ECO:0000256" key="2">
    <source>
        <dbReference type="SAM" id="MobiDB-lite"/>
    </source>
</evidence>
<evidence type="ECO:0000259" key="3">
    <source>
        <dbReference type="PROSITE" id="PS50158"/>
    </source>
</evidence>
<organism evidence="4 5">
    <name type="scientific">Lichtheimia ornata</name>
    <dbReference type="NCBI Taxonomy" id="688661"/>
    <lineage>
        <taxon>Eukaryota</taxon>
        <taxon>Fungi</taxon>
        <taxon>Fungi incertae sedis</taxon>
        <taxon>Mucoromycota</taxon>
        <taxon>Mucoromycotina</taxon>
        <taxon>Mucoromycetes</taxon>
        <taxon>Mucorales</taxon>
        <taxon>Lichtheimiaceae</taxon>
        <taxon>Lichtheimia</taxon>
    </lineage>
</organism>
<name>A0AAD7XU95_9FUNG</name>
<feature type="compositionally biased region" description="Polar residues" evidence="2">
    <location>
        <begin position="19"/>
        <end position="41"/>
    </location>
</feature>
<evidence type="ECO:0000256" key="1">
    <source>
        <dbReference type="PROSITE-ProRule" id="PRU00047"/>
    </source>
</evidence>
<keyword evidence="1" id="KW-0862">Zinc</keyword>